<evidence type="ECO:0000256" key="2">
    <source>
        <dbReference type="ARBA" id="ARBA00022448"/>
    </source>
</evidence>
<evidence type="ECO:0000313" key="12">
    <source>
        <dbReference type="Proteomes" id="UP000541583"/>
    </source>
</evidence>
<dbReference type="EMBL" id="JACHCA010000022">
    <property type="protein sequence ID" value="MBB6131289.1"/>
    <property type="molecule type" value="Genomic_DNA"/>
</dbReference>
<feature type="signal peptide" evidence="8">
    <location>
        <begin position="1"/>
        <end position="23"/>
    </location>
</feature>
<dbReference type="Gene3D" id="2.170.130.10">
    <property type="entry name" value="TonB-dependent receptor, plug domain"/>
    <property type="match status" value="1"/>
</dbReference>
<dbReference type="SUPFAM" id="SSF56935">
    <property type="entry name" value="Porins"/>
    <property type="match status" value="1"/>
</dbReference>
<name>A0A1N7F050_9SPHI</name>
<dbReference type="SUPFAM" id="SSF49464">
    <property type="entry name" value="Carboxypeptidase regulatory domain-like"/>
    <property type="match status" value="1"/>
</dbReference>
<dbReference type="Gene3D" id="2.40.170.20">
    <property type="entry name" value="TonB-dependent receptor, beta-barrel domain"/>
    <property type="match status" value="1"/>
</dbReference>
<dbReference type="PROSITE" id="PS52016">
    <property type="entry name" value="TONB_DEPENDENT_REC_3"/>
    <property type="match status" value="1"/>
</dbReference>
<keyword evidence="4 7" id="KW-0812">Transmembrane</keyword>
<keyword evidence="2 7" id="KW-0813">Transport</keyword>
<evidence type="ECO:0000256" key="1">
    <source>
        <dbReference type="ARBA" id="ARBA00004571"/>
    </source>
</evidence>
<evidence type="ECO:0000256" key="6">
    <source>
        <dbReference type="ARBA" id="ARBA00023237"/>
    </source>
</evidence>
<sequence length="1055" mass="116773">MMNIYKKILICCMLLFYYGLAYAQVNITGTVKGADDGRPIPGVSVTVKGEKRGLVTDSEGKFKISVTPNTILRFSFIGFDAKEVDVKEKTVINVSLQPSKNELNNVVVVGYHEIKQRTTTAAITVISGKDIENLPAPSFDIALQGKVTGVNIQNFSGQPGVRNTFTVRGNSALSSNLSEANALSTPLFIIDGVPTSLTDLGNYDNTQTDVLAGININDIESIQIAKDAAATAIWGSRGANGVITIKTKRAVKGKPQINLNVYGGFSDQPKLTETATGSYERNQKLNFLTQQGGVRAIGSLPQMLTDSLNPAFNNATNWQGLFYRKGYIHNVDLSIAGATDAINYRFSLNNYDENGVLYGTGFKRYSFRSNIDYQINDKLSTEVNISFSRVDRQPGLGNDPHEVNPLSGFQQPSSLYYTNDTDIARYRGQYDQLRNLDRNDLLTGFIGLHYKILPGLLYKIEGSGSTNMSENQFSSPTTLSAQGIATSYDYSSNYVSANVNNVLSYGRKIGTNHNINILVLQNFQRDVVNSKNIYGDNVPDDNIKVVQGVPQSSLKASTDYQASSLLSYATQVHYDFKEKYLFDATMRADASSRFGSNHKWGYFPSVSAGYILSDENYLKPVRWISLLKVRASYGVNGDQPSDFYAPYNGYNLTQGYYNGVAMGTPNFNTGNGVTDKNLTWEPTKQFDIGFDGAFFNSRINLTIDYYNKIQSNKYYTFPLAFYTGYTQQTSNSGLSVGNSGIEVNIDTHNLPPSSKFQWTTNFNFSYNKNQILSLPNGNRTIYATYNDNNSGLGINYIFQVGKPLYMLNQMIYQGVYNSQSQIPVNPFTGQALTYFKGNYPVKPGYPIWKDSNGDYDVWSDEDKGNAQGDLLPTANPNPAITGGFNNNFSYKNFSLGIGMTFTLKRDIINSLLSNQYNNWASGITNFTSSSIPDLSKIGFWDPVLAAKDPAGYKAKYPALNPGGAYFYQFFPFSTMFNENGAYLKITNISLGYKLSKRYLDALGLSGCRFYAVLQNVYTFQKAKVPDAEQVNPFGIYDGATYPIPKKVTLGVSVQF</sequence>
<evidence type="ECO:0000313" key="10">
    <source>
        <dbReference type="EMBL" id="MBB6112148.1"/>
    </source>
</evidence>
<reference evidence="12 13" key="1">
    <citation type="submission" date="2020-08" db="EMBL/GenBank/DDBJ databases">
        <title>Genomic Encyclopedia of Type Strains, Phase IV (KMG-V): Genome sequencing to study the core and pangenomes of soil and plant-associated prokaryotes.</title>
        <authorList>
            <person name="Whitman W."/>
        </authorList>
    </citation>
    <scope>NUCLEOTIDE SEQUENCE [LARGE SCALE GENOMIC DNA]</scope>
    <source>
        <strain evidence="10 12">ANJLi2</strain>
        <strain evidence="11 13">MP601</strain>
    </source>
</reference>
<dbReference type="InterPro" id="IPR008969">
    <property type="entry name" value="CarboxyPept-like_regulatory"/>
</dbReference>
<dbReference type="STRING" id="354630.SAMN05421821_11632"/>
<keyword evidence="3 7" id="KW-1134">Transmembrane beta strand</keyword>
<evidence type="ECO:0000256" key="3">
    <source>
        <dbReference type="ARBA" id="ARBA00022452"/>
    </source>
</evidence>
<keyword evidence="5 7" id="KW-0472">Membrane</keyword>
<dbReference type="NCBIfam" id="TIGR04056">
    <property type="entry name" value="OMP_RagA_SusC"/>
    <property type="match status" value="1"/>
</dbReference>
<dbReference type="Proteomes" id="UP000541583">
    <property type="component" value="Unassembled WGS sequence"/>
</dbReference>
<organism evidence="11 13">
    <name type="scientific">Mucilaginibacter lappiensis</name>
    <dbReference type="NCBI Taxonomy" id="354630"/>
    <lineage>
        <taxon>Bacteria</taxon>
        <taxon>Pseudomonadati</taxon>
        <taxon>Bacteroidota</taxon>
        <taxon>Sphingobacteriia</taxon>
        <taxon>Sphingobacteriales</taxon>
        <taxon>Sphingobacteriaceae</taxon>
        <taxon>Mucilaginibacter</taxon>
    </lineage>
</organism>
<keyword evidence="12" id="KW-1185">Reference proteome</keyword>
<evidence type="ECO:0000256" key="5">
    <source>
        <dbReference type="ARBA" id="ARBA00023136"/>
    </source>
</evidence>
<dbReference type="Pfam" id="PF07715">
    <property type="entry name" value="Plug"/>
    <property type="match status" value="1"/>
</dbReference>
<dbReference type="Gene3D" id="2.60.40.1120">
    <property type="entry name" value="Carboxypeptidase-like, regulatory domain"/>
    <property type="match status" value="1"/>
</dbReference>
<comment type="subcellular location">
    <subcellularLocation>
        <location evidence="1 7">Cell outer membrane</location>
        <topology evidence="1 7">Multi-pass membrane protein</topology>
    </subcellularLocation>
</comment>
<evidence type="ECO:0000256" key="4">
    <source>
        <dbReference type="ARBA" id="ARBA00022692"/>
    </source>
</evidence>
<proteinExistence type="inferred from homology"/>
<dbReference type="InterPro" id="IPR023997">
    <property type="entry name" value="TonB-dep_OMP_SusC/RagA_CS"/>
</dbReference>
<comment type="similarity">
    <text evidence="7">Belongs to the TonB-dependent receptor family.</text>
</comment>
<dbReference type="InterPro" id="IPR039426">
    <property type="entry name" value="TonB-dep_rcpt-like"/>
</dbReference>
<keyword evidence="6 7" id="KW-0998">Cell outer membrane</keyword>
<evidence type="ECO:0000256" key="7">
    <source>
        <dbReference type="PROSITE-ProRule" id="PRU01360"/>
    </source>
</evidence>
<evidence type="ECO:0000256" key="8">
    <source>
        <dbReference type="SAM" id="SignalP"/>
    </source>
</evidence>
<dbReference type="OrthoDB" id="9768177at2"/>
<dbReference type="Pfam" id="PF13715">
    <property type="entry name" value="CarbopepD_reg_2"/>
    <property type="match status" value="1"/>
</dbReference>
<dbReference type="RefSeq" id="WP_084192326.1">
    <property type="nucleotide sequence ID" value="NZ_FTMG01000016.1"/>
</dbReference>
<accession>A0A1N7F050</accession>
<feature type="domain" description="TonB-dependent receptor plug" evidence="9">
    <location>
        <begin position="116"/>
        <end position="242"/>
    </location>
</feature>
<comment type="caution">
    <text evidence="11">The sequence shown here is derived from an EMBL/GenBank/DDBJ whole genome shotgun (WGS) entry which is preliminary data.</text>
</comment>
<evidence type="ECO:0000313" key="13">
    <source>
        <dbReference type="Proteomes" id="UP000548326"/>
    </source>
</evidence>
<evidence type="ECO:0000313" key="11">
    <source>
        <dbReference type="EMBL" id="MBB6131289.1"/>
    </source>
</evidence>
<dbReference type="GO" id="GO:0009279">
    <property type="term" value="C:cell outer membrane"/>
    <property type="evidence" value="ECO:0007669"/>
    <property type="project" value="UniProtKB-SubCell"/>
</dbReference>
<dbReference type="InterPro" id="IPR023996">
    <property type="entry name" value="TonB-dep_OMP_SusC/RagA"/>
</dbReference>
<dbReference type="InterPro" id="IPR037066">
    <property type="entry name" value="Plug_dom_sf"/>
</dbReference>
<dbReference type="NCBIfam" id="TIGR04057">
    <property type="entry name" value="SusC_RagA_signa"/>
    <property type="match status" value="1"/>
</dbReference>
<dbReference type="InterPro" id="IPR012910">
    <property type="entry name" value="Plug_dom"/>
</dbReference>
<dbReference type="InterPro" id="IPR036942">
    <property type="entry name" value="Beta-barrel_TonB_sf"/>
</dbReference>
<protein>
    <submittedName>
        <fullName evidence="11">TonB-linked SusC/RagA family outer membrane protein</fullName>
    </submittedName>
</protein>
<dbReference type="AlphaFoldDB" id="A0A1N7F050"/>
<evidence type="ECO:0000259" key="9">
    <source>
        <dbReference type="Pfam" id="PF07715"/>
    </source>
</evidence>
<dbReference type="Proteomes" id="UP000548326">
    <property type="component" value="Unassembled WGS sequence"/>
</dbReference>
<feature type="chain" id="PRO_5044563179" evidence="8">
    <location>
        <begin position="24"/>
        <end position="1055"/>
    </location>
</feature>
<gene>
    <name evidence="11" type="ORF">HDF22_005440</name>
    <name evidence="10" type="ORF">HDF23_004921</name>
</gene>
<keyword evidence="8" id="KW-0732">Signal</keyword>
<dbReference type="EMBL" id="JACHCB010000016">
    <property type="protein sequence ID" value="MBB6112148.1"/>
    <property type="molecule type" value="Genomic_DNA"/>
</dbReference>